<dbReference type="EMBL" id="JACOFZ010000003">
    <property type="protein sequence ID" value="MBC3881916.1"/>
    <property type="molecule type" value="Genomic_DNA"/>
</dbReference>
<protein>
    <submittedName>
        <fullName evidence="1">Uncharacterized protein</fullName>
    </submittedName>
</protein>
<reference evidence="1" key="1">
    <citation type="submission" date="2020-08" db="EMBL/GenBank/DDBJ databases">
        <title>Novel species isolated from subtropical streams in China.</title>
        <authorList>
            <person name="Lu H."/>
        </authorList>
    </citation>
    <scope>NUCLEOTIDE SEQUENCE</scope>
    <source>
        <strain evidence="1">LX22W</strain>
    </source>
</reference>
<evidence type="ECO:0000313" key="1">
    <source>
        <dbReference type="EMBL" id="MBC3881916.1"/>
    </source>
</evidence>
<gene>
    <name evidence="1" type="ORF">H8K36_11055</name>
</gene>
<accession>A0A923HQ08</accession>
<proteinExistence type="predicted"/>
<comment type="caution">
    <text evidence="1">The sequence shown here is derived from an EMBL/GenBank/DDBJ whole genome shotgun (WGS) entry which is preliminary data.</text>
</comment>
<organism evidence="1 2">
    <name type="scientific">Undibacterium nitidum</name>
    <dbReference type="NCBI Taxonomy" id="2762298"/>
    <lineage>
        <taxon>Bacteria</taxon>
        <taxon>Pseudomonadati</taxon>
        <taxon>Pseudomonadota</taxon>
        <taxon>Betaproteobacteria</taxon>
        <taxon>Burkholderiales</taxon>
        <taxon>Oxalobacteraceae</taxon>
        <taxon>Undibacterium</taxon>
    </lineage>
</organism>
<dbReference type="RefSeq" id="WP_186916427.1">
    <property type="nucleotide sequence ID" value="NZ_JACOFZ010000003.1"/>
</dbReference>
<keyword evidence="2" id="KW-1185">Reference proteome</keyword>
<dbReference type="Proteomes" id="UP000627446">
    <property type="component" value="Unassembled WGS sequence"/>
</dbReference>
<name>A0A923HQ08_9BURK</name>
<dbReference type="AlphaFoldDB" id="A0A923HQ08"/>
<sequence>MAAFKLSIRSNTDGSFAPAWFDNDTRLWDDPRLRSPLSLIEQWTMPNLKLHIADQPATPILFNPNALAFSASLKNKMTEFPEIEWLPINIQGHGTYFIFHVTTAIELPDGSNAVVGLPPGGNLAVLHSFPSNFCSPLGFFRVWHPVGSAGRKVGRCTSGVFLGTAAKASLEVFANEFLEARSA</sequence>
<evidence type="ECO:0000313" key="2">
    <source>
        <dbReference type="Proteomes" id="UP000627446"/>
    </source>
</evidence>